<dbReference type="GO" id="GO:0006313">
    <property type="term" value="P:DNA transposition"/>
    <property type="evidence" value="ECO:0007669"/>
    <property type="project" value="InterPro"/>
</dbReference>
<dbReference type="GO" id="GO:0003677">
    <property type="term" value="F:DNA binding"/>
    <property type="evidence" value="ECO:0007669"/>
    <property type="project" value="InterPro"/>
</dbReference>
<organism evidence="4">
    <name type="scientific">marine sediment metagenome</name>
    <dbReference type="NCBI Taxonomy" id="412755"/>
    <lineage>
        <taxon>unclassified sequences</taxon>
        <taxon>metagenomes</taxon>
        <taxon>ecological metagenomes</taxon>
    </lineage>
</organism>
<keyword evidence="1" id="KW-1133">Transmembrane helix</keyword>
<reference evidence="4" key="1">
    <citation type="journal article" date="2015" name="Nature">
        <title>Complex archaea that bridge the gap between prokaryotes and eukaryotes.</title>
        <authorList>
            <person name="Spang A."/>
            <person name="Saw J.H."/>
            <person name="Jorgensen S.L."/>
            <person name="Zaremba-Niedzwiedzka K."/>
            <person name="Martijn J."/>
            <person name="Lind A.E."/>
            <person name="van Eijk R."/>
            <person name="Schleper C."/>
            <person name="Guy L."/>
            <person name="Ettema T.J."/>
        </authorList>
    </citation>
    <scope>NUCLEOTIDE SEQUENCE</scope>
</reference>
<sequence length="378" mass="42395">MDVQAPCGLLRAFAELPDPRMDRTKRHRLDDILAIAICAVICGADGWTQVALFGRSKIKWFKTFLALPNGIPSHDTFGRVFARIDPTAFEECFLKWITALATASPGRLVAIDGKTIRRSLDTANGKAAIHMVSAWCGINHMVLGQVATDAKSNEITAIPRLLKLLDIDGAVVTIDAAGCQKKIARQIVKQGGDYVLQLKGNQGGLHDETVMLFEQCLRDDCRGIAYHTASTTDGGHGRIEQRRIWATAEVAWFAERSKWKNLQSLIRIEAQRTINGQTSREYRYYISSLPANDAAKLMDYIRGHWGIENRLHWSLDVSFREDDRRIRQGHAAENFSRLSRIALNLLKAETTCKVGIKSKRLRSGWDHDYLLKVLTKGI</sequence>
<feature type="domain" description="Transposase IS4-like" evidence="2">
    <location>
        <begin position="105"/>
        <end position="345"/>
    </location>
</feature>
<accession>A0A0F9DRT9</accession>
<evidence type="ECO:0000256" key="1">
    <source>
        <dbReference type="SAM" id="Phobius"/>
    </source>
</evidence>
<feature type="transmembrane region" description="Helical" evidence="1">
    <location>
        <begin position="32"/>
        <end position="53"/>
    </location>
</feature>
<evidence type="ECO:0000259" key="2">
    <source>
        <dbReference type="Pfam" id="PF01609"/>
    </source>
</evidence>
<keyword evidence="1" id="KW-0472">Membrane</keyword>
<dbReference type="Pfam" id="PF01609">
    <property type="entry name" value="DDE_Tnp_1"/>
    <property type="match status" value="1"/>
</dbReference>
<dbReference type="Pfam" id="PF13808">
    <property type="entry name" value="DDE_Tnp_1_assoc"/>
    <property type="match status" value="1"/>
</dbReference>
<dbReference type="GO" id="GO:0004803">
    <property type="term" value="F:transposase activity"/>
    <property type="evidence" value="ECO:0007669"/>
    <property type="project" value="InterPro"/>
</dbReference>
<protein>
    <recommendedName>
        <fullName evidence="5">Transposase IS4-like domain-containing protein</fullName>
    </recommendedName>
</protein>
<dbReference type="EMBL" id="LAZR01030493">
    <property type="protein sequence ID" value="KKL56441.1"/>
    <property type="molecule type" value="Genomic_DNA"/>
</dbReference>
<dbReference type="InterPro" id="IPR002559">
    <property type="entry name" value="Transposase_11"/>
</dbReference>
<dbReference type="InterPro" id="IPR032806">
    <property type="entry name" value="YbfD_N"/>
</dbReference>
<feature type="domain" description="H repeat-associated protein N-terminal" evidence="3">
    <location>
        <begin position="11"/>
        <end position="97"/>
    </location>
</feature>
<keyword evidence="1" id="KW-0812">Transmembrane</keyword>
<dbReference type="InterPro" id="IPR051698">
    <property type="entry name" value="Transposase_11-like"/>
</dbReference>
<proteinExistence type="predicted"/>
<name>A0A0F9DRT9_9ZZZZ</name>
<gene>
    <name evidence="4" type="ORF">LCGC14_2245360</name>
</gene>
<evidence type="ECO:0000313" key="4">
    <source>
        <dbReference type="EMBL" id="KKL56441.1"/>
    </source>
</evidence>
<dbReference type="InterPro" id="IPR047647">
    <property type="entry name" value="ISAs1_transpos"/>
</dbReference>
<evidence type="ECO:0008006" key="5">
    <source>
        <dbReference type="Google" id="ProtNLM"/>
    </source>
</evidence>
<evidence type="ECO:0000259" key="3">
    <source>
        <dbReference type="Pfam" id="PF13808"/>
    </source>
</evidence>
<dbReference type="PANTHER" id="PTHR30298:SF0">
    <property type="entry name" value="PROTEIN YBFL-RELATED"/>
    <property type="match status" value="1"/>
</dbReference>
<dbReference type="NCBIfam" id="NF033564">
    <property type="entry name" value="transpos_ISAs1"/>
    <property type="match status" value="1"/>
</dbReference>
<dbReference type="PANTHER" id="PTHR30298">
    <property type="entry name" value="H REPEAT-ASSOCIATED PREDICTED TRANSPOSASE"/>
    <property type="match status" value="1"/>
</dbReference>
<dbReference type="AlphaFoldDB" id="A0A0F9DRT9"/>
<comment type="caution">
    <text evidence="4">The sequence shown here is derived from an EMBL/GenBank/DDBJ whole genome shotgun (WGS) entry which is preliminary data.</text>
</comment>